<accession>A0ABY9JU09</accession>
<name>A0ABY9JU09_9BACI</name>
<dbReference type="Proteomes" id="UP001197974">
    <property type="component" value="Chromosome"/>
</dbReference>
<sequence>MYDVVGVRFKKAGKIYYFDPDGFQINKEDYVIVETIRGVEFGQVVVNDKTVGEADIILPLKKVIRIADQKDRLIVEENKKEAQSAYETCQQKVLEHGLDMKLVDVEYTFDRNKVIFYFTAEGRVDFRDLVKDLASIFKTRIELRQIGVRDEAKMLGGIGPCGRMLCCSTFLGDFEPVSIKMAKDQNLSLNPTKISGLCGRLMCCLKYENDEYETAKKQLPDIGEYITTPDGRGKVVGLNILERLLQVEIIERDRVIEYTWEEILNNEEAVSTKSTK</sequence>
<dbReference type="Pfam" id="PF04468">
    <property type="entry name" value="PSP1"/>
    <property type="match status" value="1"/>
</dbReference>
<dbReference type="PANTHER" id="PTHR43830:SF3">
    <property type="entry name" value="PROTEIN PSP1"/>
    <property type="match status" value="1"/>
</dbReference>
<protein>
    <submittedName>
        <fullName evidence="2">Stage 0 sporulation family protein</fullName>
    </submittedName>
</protein>
<keyword evidence="3" id="KW-1185">Reference proteome</keyword>
<feature type="domain" description="PSP1 C-terminal" evidence="1">
    <location>
        <begin position="61"/>
        <end position="146"/>
    </location>
</feature>
<dbReference type="PROSITE" id="PS51411">
    <property type="entry name" value="PSP1_C"/>
    <property type="match status" value="1"/>
</dbReference>
<evidence type="ECO:0000313" key="3">
    <source>
        <dbReference type="Proteomes" id="UP001197974"/>
    </source>
</evidence>
<reference evidence="2 3" key="1">
    <citation type="submission" date="2023-06" db="EMBL/GenBank/DDBJ databases">
        <title>Five Gram-positive bacteria isolated from mangrove sediments in Shenzhen, Guangdong, China.</title>
        <authorList>
            <person name="Yu S."/>
            <person name="Zheng W."/>
            <person name="Huang Y."/>
        </authorList>
    </citation>
    <scope>NUCLEOTIDE SEQUENCE [LARGE SCALE GENOMIC DNA]</scope>
    <source>
        <strain evidence="2 3">SaN35-3</strain>
    </source>
</reference>
<dbReference type="PANTHER" id="PTHR43830">
    <property type="entry name" value="PROTEIN PSP1"/>
    <property type="match status" value="1"/>
</dbReference>
<dbReference type="InterPro" id="IPR007557">
    <property type="entry name" value="PSP1_C"/>
</dbReference>
<gene>
    <name evidence="2" type="ORF">LC087_13935</name>
</gene>
<dbReference type="NCBIfam" id="NF041131">
    <property type="entry name" value="RicT_YaaT_fam"/>
    <property type="match status" value="1"/>
</dbReference>
<dbReference type="InterPro" id="IPR047767">
    <property type="entry name" value="PSP1-like"/>
</dbReference>
<proteinExistence type="predicted"/>
<dbReference type="RefSeq" id="WP_226541912.1">
    <property type="nucleotide sequence ID" value="NZ_CP129013.1"/>
</dbReference>
<evidence type="ECO:0000259" key="1">
    <source>
        <dbReference type="PROSITE" id="PS51411"/>
    </source>
</evidence>
<dbReference type="EMBL" id="CP129013">
    <property type="protein sequence ID" value="WLR41912.1"/>
    <property type="molecule type" value="Genomic_DNA"/>
</dbReference>
<organism evidence="2 3">
    <name type="scientific">Bacillus carboniphilus</name>
    <dbReference type="NCBI Taxonomy" id="86663"/>
    <lineage>
        <taxon>Bacteria</taxon>
        <taxon>Bacillati</taxon>
        <taxon>Bacillota</taxon>
        <taxon>Bacilli</taxon>
        <taxon>Bacillales</taxon>
        <taxon>Bacillaceae</taxon>
        <taxon>Bacillus</taxon>
    </lineage>
</organism>
<evidence type="ECO:0000313" key="2">
    <source>
        <dbReference type="EMBL" id="WLR41912.1"/>
    </source>
</evidence>